<dbReference type="Proteomes" id="UP001060085">
    <property type="component" value="Linkage Group LG01"/>
</dbReference>
<accession>A0ACC0CCB8</accession>
<comment type="caution">
    <text evidence="1">The sequence shown here is derived from an EMBL/GenBank/DDBJ whole genome shotgun (WGS) entry which is preliminary data.</text>
</comment>
<evidence type="ECO:0000313" key="1">
    <source>
        <dbReference type="EMBL" id="KAI5682561.1"/>
    </source>
</evidence>
<reference evidence="2" key="1">
    <citation type="journal article" date="2023" name="Nat. Plants">
        <title>Single-cell RNA sequencing provides a high-resolution roadmap for understanding the multicellular compartmentation of specialized metabolism.</title>
        <authorList>
            <person name="Sun S."/>
            <person name="Shen X."/>
            <person name="Li Y."/>
            <person name="Li Y."/>
            <person name="Wang S."/>
            <person name="Li R."/>
            <person name="Zhang H."/>
            <person name="Shen G."/>
            <person name="Guo B."/>
            <person name="Wei J."/>
            <person name="Xu J."/>
            <person name="St-Pierre B."/>
            <person name="Chen S."/>
            <person name="Sun C."/>
        </authorList>
    </citation>
    <scope>NUCLEOTIDE SEQUENCE [LARGE SCALE GENOMIC DNA]</scope>
</reference>
<keyword evidence="2" id="KW-1185">Reference proteome</keyword>
<protein>
    <submittedName>
        <fullName evidence="1">Uncharacterized protein</fullName>
    </submittedName>
</protein>
<proteinExistence type="predicted"/>
<sequence>MGERLLWNRALLWCLAGIDYEMSEFGSDDLAMGFGLCLWSPIVALHVLFNLGVEAALMCLDLLRLPSCARNPHVGSSISVVKMAHLSHKWIYQEGTLVGGPSKTTSSKSYSLREIVPKRKPILVIDLSDSESVEGPVALEIRLGASIEENPSEPESDAEMVSSQREWHWWTLRAYAPLRMVVLRWQHHLPLFHLWSLYPPFQYCRHYFGAESGSTISMVIACSDLSIRSASRASGNDVDGFLTLRVDPLEEGRSTWRAWPNWYLHGNCIMLNGGMAALGRARRGLKLRLISGQSW</sequence>
<dbReference type="EMBL" id="CM044701">
    <property type="protein sequence ID" value="KAI5682561.1"/>
    <property type="molecule type" value="Genomic_DNA"/>
</dbReference>
<evidence type="ECO:0000313" key="2">
    <source>
        <dbReference type="Proteomes" id="UP001060085"/>
    </source>
</evidence>
<organism evidence="1 2">
    <name type="scientific">Catharanthus roseus</name>
    <name type="common">Madagascar periwinkle</name>
    <name type="synonym">Vinca rosea</name>
    <dbReference type="NCBI Taxonomy" id="4058"/>
    <lineage>
        <taxon>Eukaryota</taxon>
        <taxon>Viridiplantae</taxon>
        <taxon>Streptophyta</taxon>
        <taxon>Embryophyta</taxon>
        <taxon>Tracheophyta</taxon>
        <taxon>Spermatophyta</taxon>
        <taxon>Magnoliopsida</taxon>
        <taxon>eudicotyledons</taxon>
        <taxon>Gunneridae</taxon>
        <taxon>Pentapetalae</taxon>
        <taxon>asterids</taxon>
        <taxon>lamiids</taxon>
        <taxon>Gentianales</taxon>
        <taxon>Apocynaceae</taxon>
        <taxon>Rauvolfioideae</taxon>
        <taxon>Vinceae</taxon>
        <taxon>Catharanthinae</taxon>
        <taxon>Catharanthus</taxon>
    </lineage>
</organism>
<gene>
    <name evidence="1" type="ORF">M9H77_03789</name>
</gene>
<name>A0ACC0CCB8_CATRO</name>